<dbReference type="AlphaFoldDB" id="A0A1M7PPN2"/>
<evidence type="ECO:0000313" key="2">
    <source>
        <dbReference type="Proteomes" id="UP000183983"/>
    </source>
</evidence>
<evidence type="ECO:0000313" key="1">
    <source>
        <dbReference type="EMBL" id="SHN19118.1"/>
    </source>
</evidence>
<accession>A0A1M7PPN2</accession>
<protein>
    <submittedName>
        <fullName evidence="1">Uncharacterized protein</fullName>
    </submittedName>
</protein>
<organism evidence="1 2">
    <name type="scientific">Pseudomonas asturiensis</name>
    <dbReference type="NCBI Taxonomy" id="1190415"/>
    <lineage>
        <taxon>Bacteria</taxon>
        <taxon>Pseudomonadati</taxon>
        <taxon>Pseudomonadota</taxon>
        <taxon>Gammaproteobacteria</taxon>
        <taxon>Pseudomonadales</taxon>
        <taxon>Pseudomonadaceae</taxon>
        <taxon>Pseudomonas</taxon>
    </lineage>
</organism>
<proteinExistence type="predicted"/>
<gene>
    <name evidence="1" type="ORF">SAMN05216593_11276</name>
</gene>
<dbReference type="Proteomes" id="UP000183983">
    <property type="component" value="Unassembled WGS sequence"/>
</dbReference>
<sequence>MTSICVRLAGVLLILLAVGVWCGSIYVSPYAAPYIAPYTEINPVRDILGIMRICSLTRKGSL</sequence>
<name>A0A1M7PPN2_9PSED</name>
<dbReference type="EMBL" id="FRDA01000012">
    <property type="protein sequence ID" value="SHN19118.1"/>
    <property type="molecule type" value="Genomic_DNA"/>
</dbReference>
<reference evidence="1 2" key="1">
    <citation type="submission" date="2016-11" db="EMBL/GenBank/DDBJ databases">
        <authorList>
            <person name="Jaros S."/>
            <person name="Januszkiewicz K."/>
            <person name="Wedrychowicz H."/>
        </authorList>
    </citation>
    <scope>NUCLEOTIDE SEQUENCE [LARGE SCALE GENOMIC DNA]</scope>
    <source>
        <strain evidence="1 2">LMG 26898</strain>
    </source>
</reference>